<feature type="domain" description="Histidine kinase/HSP90-like ATPase" evidence="3">
    <location>
        <begin position="19"/>
        <end position="139"/>
    </location>
</feature>
<organism evidence="4 5">
    <name type="scientific">Streptomyces atriruber</name>
    <dbReference type="NCBI Taxonomy" id="545121"/>
    <lineage>
        <taxon>Bacteria</taxon>
        <taxon>Bacillati</taxon>
        <taxon>Actinomycetota</taxon>
        <taxon>Actinomycetes</taxon>
        <taxon>Kitasatosporales</taxon>
        <taxon>Streptomycetaceae</taxon>
        <taxon>Streptomyces</taxon>
    </lineage>
</organism>
<feature type="region of interest" description="Disordered" evidence="2">
    <location>
        <begin position="1"/>
        <end position="23"/>
    </location>
</feature>
<keyword evidence="1" id="KW-0808">Transferase</keyword>
<protein>
    <submittedName>
        <fullName evidence="4">ATP-binding protein</fullName>
    </submittedName>
</protein>
<dbReference type="InterPro" id="IPR036890">
    <property type="entry name" value="HATPase_C_sf"/>
</dbReference>
<keyword evidence="1" id="KW-0418">Kinase</keyword>
<proteinExistence type="predicted"/>
<gene>
    <name evidence="4" type="ORF">ABZ921_35710</name>
</gene>
<dbReference type="Pfam" id="PF13581">
    <property type="entry name" value="HATPase_c_2"/>
    <property type="match status" value="1"/>
</dbReference>
<keyword evidence="4" id="KW-0067">ATP-binding</keyword>
<dbReference type="PANTHER" id="PTHR35526:SF3">
    <property type="entry name" value="ANTI-SIGMA-F FACTOR RSBW"/>
    <property type="match status" value="1"/>
</dbReference>
<dbReference type="SUPFAM" id="SSF55874">
    <property type="entry name" value="ATPase domain of HSP90 chaperone/DNA topoisomerase II/histidine kinase"/>
    <property type="match status" value="1"/>
</dbReference>
<name>A0ABV3BYA0_9ACTN</name>
<sequence>MRAHQRAHRPTERVEYALPKEPASAGRARKLASGFLAGSRRRKTEVDAERVDDAALIVSELVSNALRHGEGGCRLRVVVSGGRVTVEVTDASPERPRFQRHSMDNTDKESGRGLAMVRHLTRRLEVVGAHRGGKTVRAVLA</sequence>
<comment type="caution">
    <text evidence="4">The sequence shown here is derived from an EMBL/GenBank/DDBJ whole genome shotgun (WGS) entry which is preliminary data.</text>
</comment>
<dbReference type="EMBL" id="JBEYXV010000023">
    <property type="protein sequence ID" value="MEU6825988.1"/>
    <property type="molecule type" value="Genomic_DNA"/>
</dbReference>
<dbReference type="PANTHER" id="PTHR35526">
    <property type="entry name" value="ANTI-SIGMA-F FACTOR RSBW-RELATED"/>
    <property type="match status" value="1"/>
</dbReference>
<evidence type="ECO:0000313" key="4">
    <source>
        <dbReference type="EMBL" id="MEU6825988.1"/>
    </source>
</evidence>
<dbReference type="GO" id="GO:0005524">
    <property type="term" value="F:ATP binding"/>
    <property type="evidence" value="ECO:0007669"/>
    <property type="project" value="UniProtKB-KW"/>
</dbReference>
<keyword evidence="4" id="KW-0547">Nucleotide-binding</keyword>
<evidence type="ECO:0000256" key="1">
    <source>
        <dbReference type="ARBA" id="ARBA00022527"/>
    </source>
</evidence>
<reference evidence="4 5" key="1">
    <citation type="submission" date="2024-06" db="EMBL/GenBank/DDBJ databases">
        <title>The Natural Products Discovery Center: Release of the First 8490 Sequenced Strains for Exploring Actinobacteria Biosynthetic Diversity.</title>
        <authorList>
            <person name="Kalkreuter E."/>
            <person name="Kautsar S.A."/>
            <person name="Yang D."/>
            <person name="Bader C.D."/>
            <person name="Teijaro C.N."/>
            <person name="Fluegel L."/>
            <person name="Davis C.M."/>
            <person name="Simpson J.R."/>
            <person name="Lauterbach L."/>
            <person name="Steele A.D."/>
            <person name="Gui C."/>
            <person name="Meng S."/>
            <person name="Li G."/>
            <person name="Viehrig K."/>
            <person name="Ye F."/>
            <person name="Su P."/>
            <person name="Kiefer A.F."/>
            <person name="Nichols A."/>
            <person name="Cepeda A.J."/>
            <person name="Yan W."/>
            <person name="Fan B."/>
            <person name="Jiang Y."/>
            <person name="Adhikari A."/>
            <person name="Zheng C.-J."/>
            <person name="Schuster L."/>
            <person name="Cowan T.M."/>
            <person name="Smanski M.J."/>
            <person name="Chevrette M.G."/>
            <person name="De Carvalho L.P.S."/>
            <person name="Shen B."/>
        </authorList>
    </citation>
    <scope>NUCLEOTIDE SEQUENCE [LARGE SCALE GENOMIC DNA]</scope>
    <source>
        <strain evidence="4 5">NPDC046838</strain>
    </source>
</reference>
<evidence type="ECO:0000313" key="5">
    <source>
        <dbReference type="Proteomes" id="UP001551176"/>
    </source>
</evidence>
<evidence type="ECO:0000256" key="2">
    <source>
        <dbReference type="SAM" id="MobiDB-lite"/>
    </source>
</evidence>
<dbReference type="InterPro" id="IPR050267">
    <property type="entry name" value="Anti-sigma-factor_SerPK"/>
</dbReference>
<keyword evidence="1" id="KW-0723">Serine/threonine-protein kinase</keyword>
<dbReference type="CDD" id="cd16936">
    <property type="entry name" value="HATPase_RsbW-like"/>
    <property type="match status" value="1"/>
</dbReference>
<dbReference type="Gene3D" id="3.30.565.10">
    <property type="entry name" value="Histidine kinase-like ATPase, C-terminal domain"/>
    <property type="match status" value="1"/>
</dbReference>
<evidence type="ECO:0000259" key="3">
    <source>
        <dbReference type="Pfam" id="PF13581"/>
    </source>
</evidence>
<dbReference type="InterPro" id="IPR003594">
    <property type="entry name" value="HATPase_dom"/>
</dbReference>
<dbReference type="RefSeq" id="WP_359356850.1">
    <property type="nucleotide sequence ID" value="NZ_JBEYXV010000023.1"/>
</dbReference>
<keyword evidence="5" id="KW-1185">Reference proteome</keyword>
<dbReference type="Proteomes" id="UP001551176">
    <property type="component" value="Unassembled WGS sequence"/>
</dbReference>
<accession>A0ABV3BYA0</accession>